<sequence>SMRSLSLLLSGLLAVERVHAADVFAHFMVESAYGYDTAEKWTPHISLAQSIGIDGFSTDLMNIKNPGDGYEVDRLGVAFSAAEAASFDLIISFDMSANSWTQETMQDLISKHASSSAMYRWNDAVVVTTFSGDTYGNGFYVTLKSALASQGVTISFTPAFLNQYGSSGDVDKVLSSFSSIDGFANWWAWPTGTNDTLTPDADIAMQEAIHSQRTGPYIMAVSPWQFKSLGTGNNWVVQADTLFHYRWEQVVNDVKPDIVELISWNDFPESHYLGDHDDTVQLYDAEHYVLGYDHGAWRSIVQYYASLYKTGSATINDEVIYWYRTSPKAALCSQGERPDGADYPADAVFALALLADSTGNATISLDIGSSHAEFIATGGKPTLGWVSFPTEDNQAPSVQIIKDGQTTKSGTGSMQVSSACEYYNFNPLVQKV</sequence>
<feature type="non-terminal residue" evidence="2">
    <location>
        <position position="1"/>
    </location>
</feature>
<keyword evidence="3" id="KW-1185">Reference proteome</keyword>
<reference evidence="2 3" key="1">
    <citation type="journal article" date="2019" name="New Phytol.">
        <title>Comparative genomics reveals unique wood-decay strategies and fruiting body development in the Schizophyllaceae.</title>
        <authorList>
            <person name="Almasi E."/>
            <person name="Sahu N."/>
            <person name="Krizsan K."/>
            <person name="Balint B."/>
            <person name="Kovacs G.M."/>
            <person name="Kiss B."/>
            <person name="Cseklye J."/>
            <person name="Drula E."/>
            <person name="Henrissat B."/>
            <person name="Nagy I."/>
            <person name="Chovatia M."/>
            <person name="Adam C."/>
            <person name="LaButti K."/>
            <person name="Lipzen A."/>
            <person name="Riley R."/>
            <person name="Grigoriev I.V."/>
            <person name="Nagy L.G."/>
        </authorList>
    </citation>
    <scope>NUCLEOTIDE SEQUENCE [LARGE SCALE GENOMIC DNA]</scope>
    <source>
        <strain evidence="2 3">NL-1724</strain>
    </source>
</reference>
<protein>
    <submittedName>
        <fullName evidence="2">Glycoside hydrolase family 71 protein</fullName>
    </submittedName>
</protein>
<proteinExistence type="predicted"/>
<keyword evidence="2" id="KW-0378">Hydrolase</keyword>
<gene>
    <name evidence="2" type="ORF">BD626DRAFT_402907</name>
</gene>
<comment type="caution">
    <text evidence="2">The sequence shown here is derived from an EMBL/GenBank/DDBJ whole genome shotgun (WGS) entry which is preliminary data.</text>
</comment>
<dbReference type="GO" id="GO:0051118">
    <property type="term" value="F:glucan endo-1,3-alpha-glucosidase activity"/>
    <property type="evidence" value="ECO:0007669"/>
    <property type="project" value="InterPro"/>
</dbReference>
<evidence type="ECO:0000313" key="3">
    <source>
        <dbReference type="Proteomes" id="UP000320762"/>
    </source>
</evidence>
<dbReference type="EMBL" id="VDMD01000010">
    <property type="protein sequence ID" value="TRM63124.1"/>
    <property type="molecule type" value="Genomic_DNA"/>
</dbReference>
<organism evidence="2 3">
    <name type="scientific">Schizophyllum amplum</name>
    <dbReference type="NCBI Taxonomy" id="97359"/>
    <lineage>
        <taxon>Eukaryota</taxon>
        <taxon>Fungi</taxon>
        <taxon>Dikarya</taxon>
        <taxon>Basidiomycota</taxon>
        <taxon>Agaricomycotina</taxon>
        <taxon>Agaricomycetes</taxon>
        <taxon>Agaricomycetidae</taxon>
        <taxon>Agaricales</taxon>
        <taxon>Schizophyllaceae</taxon>
        <taxon>Schizophyllum</taxon>
    </lineage>
</organism>
<dbReference type="Pfam" id="PF03659">
    <property type="entry name" value="Glyco_hydro_71"/>
    <property type="match status" value="1"/>
</dbReference>
<dbReference type="Proteomes" id="UP000320762">
    <property type="component" value="Unassembled WGS sequence"/>
</dbReference>
<evidence type="ECO:0000256" key="1">
    <source>
        <dbReference type="SAM" id="SignalP"/>
    </source>
</evidence>
<accession>A0A550CE96</accession>
<name>A0A550CE96_9AGAR</name>
<keyword evidence="1" id="KW-0732">Signal</keyword>
<dbReference type="InterPro" id="IPR005197">
    <property type="entry name" value="Glyco_hydro_71"/>
</dbReference>
<dbReference type="OrthoDB" id="3257981at2759"/>
<evidence type="ECO:0000313" key="2">
    <source>
        <dbReference type="EMBL" id="TRM63124.1"/>
    </source>
</evidence>
<dbReference type="AlphaFoldDB" id="A0A550CE96"/>
<feature type="chain" id="PRO_5022194233" evidence="1">
    <location>
        <begin position="21"/>
        <end position="432"/>
    </location>
</feature>
<dbReference type="STRING" id="97359.A0A550CE96"/>
<dbReference type="CDD" id="cd11577">
    <property type="entry name" value="GH71"/>
    <property type="match status" value="1"/>
</dbReference>
<feature type="signal peptide" evidence="1">
    <location>
        <begin position="1"/>
        <end position="20"/>
    </location>
</feature>
<dbReference type="Gene3D" id="3.20.20.80">
    <property type="entry name" value="Glycosidases"/>
    <property type="match status" value="1"/>
</dbReference>